<dbReference type="InterPro" id="IPR051603">
    <property type="entry name" value="Zinc-ADH_QOR/CCCR"/>
</dbReference>
<dbReference type="SUPFAM" id="SSF51735">
    <property type="entry name" value="NAD(P)-binding Rossmann-fold domains"/>
    <property type="match status" value="1"/>
</dbReference>
<feature type="domain" description="Enoyl reductase (ER)" evidence="2">
    <location>
        <begin position="10"/>
        <end position="320"/>
    </location>
</feature>
<dbReference type="PANTHER" id="PTHR44154">
    <property type="entry name" value="QUINONE OXIDOREDUCTASE"/>
    <property type="match status" value="1"/>
</dbReference>
<dbReference type="Pfam" id="PF08240">
    <property type="entry name" value="ADH_N"/>
    <property type="match status" value="1"/>
</dbReference>
<dbReference type="EMBL" id="FLUQ01000002">
    <property type="protein sequence ID" value="SBW06518.1"/>
    <property type="molecule type" value="Genomic_DNA"/>
</dbReference>
<dbReference type="CDD" id="cd08253">
    <property type="entry name" value="zeta_crystallin"/>
    <property type="match status" value="1"/>
</dbReference>
<proteinExistence type="predicted"/>
<dbReference type="InterPro" id="IPR020843">
    <property type="entry name" value="ER"/>
</dbReference>
<gene>
    <name evidence="3" type="primary">Cryz</name>
    <name evidence="3" type="ORF">KL86DPRO_20674</name>
</gene>
<reference evidence="3" key="1">
    <citation type="submission" date="2016-04" db="EMBL/GenBank/DDBJ databases">
        <authorList>
            <person name="Evans L.H."/>
            <person name="Alamgir A."/>
            <person name="Owens N."/>
            <person name="Weber N.D."/>
            <person name="Virtaneva K."/>
            <person name="Barbian K."/>
            <person name="Babar A."/>
            <person name="Rosenke K."/>
        </authorList>
    </citation>
    <scope>NUCLEOTIDE SEQUENCE</scope>
    <source>
        <strain evidence="3">86</strain>
    </source>
</reference>
<protein>
    <submittedName>
        <fullName evidence="3">Quinone oxidoreductase</fullName>
        <ecNumber evidence="3">1.6.5.5</ecNumber>
    </submittedName>
</protein>
<dbReference type="InterPro" id="IPR013154">
    <property type="entry name" value="ADH-like_N"/>
</dbReference>
<dbReference type="GO" id="GO:0005829">
    <property type="term" value="C:cytosol"/>
    <property type="evidence" value="ECO:0007669"/>
    <property type="project" value="TreeGrafter"/>
</dbReference>
<sequence>MKAVVIREFGDENVLECREIPVPEPGRGEVRVRVRAAGVNPVETYIRSGKYGALPALPYTPGNDGAGIVDAVGPDAHRLAPGQRVFIAASLAKRNTGTYAEYAVCDADAAHPLPDALGFAEGAGLGTPGLAAGYALFSRAGLRPGETVLVHGATGGVGTLAVQLARRAGAVVLGTAGSGEGGALLAAIGAHRVFNHREEGYLEMIREAAPGGPDVIIEMLADVNLATDLSLLARHGRIVVVGSRGSLAFSPRDAMVKDAAIHGMLLGNMPRAVYREMMYRLAAALENGLRVIVGRELPLEDAPEAHRLVMGGGKAGKIVLAV</sequence>
<evidence type="ECO:0000313" key="3">
    <source>
        <dbReference type="EMBL" id="SBW06518.1"/>
    </source>
</evidence>
<keyword evidence="3" id="KW-0560">Oxidoreductase</keyword>
<name>A0A212K4H6_9DELT</name>
<dbReference type="EC" id="1.6.5.5" evidence="3"/>
<evidence type="ECO:0000259" key="2">
    <source>
        <dbReference type="SMART" id="SM00829"/>
    </source>
</evidence>
<dbReference type="PANTHER" id="PTHR44154:SF1">
    <property type="entry name" value="QUINONE OXIDOREDUCTASE"/>
    <property type="match status" value="1"/>
</dbReference>
<dbReference type="SUPFAM" id="SSF50129">
    <property type="entry name" value="GroES-like"/>
    <property type="match status" value="1"/>
</dbReference>
<dbReference type="GO" id="GO:0003960">
    <property type="term" value="F:quinone reductase (NADPH) activity"/>
    <property type="evidence" value="ECO:0007669"/>
    <property type="project" value="UniProtKB-EC"/>
</dbReference>
<accession>A0A212K4H6</accession>
<dbReference type="InterPro" id="IPR011032">
    <property type="entry name" value="GroES-like_sf"/>
</dbReference>
<dbReference type="GO" id="GO:0070402">
    <property type="term" value="F:NADPH binding"/>
    <property type="evidence" value="ECO:0007669"/>
    <property type="project" value="TreeGrafter"/>
</dbReference>
<dbReference type="InterPro" id="IPR013149">
    <property type="entry name" value="ADH-like_C"/>
</dbReference>
<dbReference type="InterPro" id="IPR036291">
    <property type="entry name" value="NAD(P)-bd_dom_sf"/>
</dbReference>
<dbReference type="FunFam" id="3.40.50.720:FF:000244">
    <property type="entry name" value="quinone oxidoreductase"/>
    <property type="match status" value="1"/>
</dbReference>
<evidence type="ECO:0000256" key="1">
    <source>
        <dbReference type="ARBA" id="ARBA00022857"/>
    </source>
</evidence>
<dbReference type="Gene3D" id="3.40.50.720">
    <property type="entry name" value="NAD(P)-binding Rossmann-like Domain"/>
    <property type="match status" value="1"/>
</dbReference>
<dbReference type="AlphaFoldDB" id="A0A212K4H6"/>
<organism evidence="3">
    <name type="scientific">uncultured delta proteobacterium</name>
    <dbReference type="NCBI Taxonomy" id="34034"/>
    <lineage>
        <taxon>Bacteria</taxon>
        <taxon>Deltaproteobacteria</taxon>
        <taxon>environmental samples</taxon>
    </lineage>
</organism>
<keyword evidence="1" id="KW-0521">NADP</keyword>
<dbReference type="GO" id="GO:0003730">
    <property type="term" value="F:mRNA 3'-UTR binding"/>
    <property type="evidence" value="ECO:0007669"/>
    <property type="project" value="TreeGrafter"/>
</dbReference>
<dbReference type="Gene3D" id="3.90.180.10">
    <property type="entry name" value="Medium-chain alcohol dehydrogenases, catalytic domain"/>
    <property type="match status" value="1"/>
</dbReference>
<dbReference type="Pfam" id="PF00107">
    <property type="entry name" value="ADH_zinc_N"/>
    <property type="match status" value="1"/>
</dbReference>
<dbReference type="SMART" id="SM00829">
    <property type="entry name" value="PKS_ER"/>
    <property type="match status" value="1"/>
</dbReference>